<feature type="region of interest" description="Disordered" evidence="1">
    <location>
        <begin position="23"/>
        <end position="131"/>
    </location>
</feature>
<evidence type="ECO:0000256" key="1">
    <source>
        <dbReference type="SAM" id="MobiDB-lite"/>
    </source>
</evidence>
<dbReference type="Proteomes" id="UP000663882">
    <property type="component" value="Unassembled WGS sequence"/>
</dbReference>
<reference evidence="3" key="1">
    <citation type="submission" date="2021-02" db="EMBL/GenBank/DDBJ databases">
        <authorList>
            <person name="Nowell W R."/>
        </authorList>
    </citation>
    <scope>NUCLEOTIDE SEQUENCE</scope>
</reference>
<sequence>MRVLTLVVLVICCIGSAQILTDTVRASSSGSSSATTSKATTRPTTTSKSTTRPTTTSKATTKPVTTSKTTTNPTTTSKATTRPTTTSETTTKLVTTSKTTTKPVTTSKTTTRPVTTKPATTSTATSRPTMTSSSYINCYSCGDISGPCPQPFIASSPNVLILSSSNRFCEKISPVKGDAKLITRGPAKLDNCNQRGCYIKNINNQRMKVCCCDKNMCNMGIKSMKSTWILALSTLAVILLRKF</sequence>
<accession>A0A814EW33</accession>
<dbReference type="AlphaFoldDB" id="A0A814EW33"/>
<name>A0A814EW33_9BILA</name>
<protein>
    <submittedName>
        <fullName evidence="3">Uncharacterized protein</fullName>
    </submittedName>
</protein>
<dbReference type="EMBL" id="CAJNOO010000534">
    <property type="protein sequence ID" value="CAF0971568.1"/>
    <property type="molecule type" value="Genomic_DNA"/>
</dbReference>
<proteinExistence type="predicted"/>
<feature type="chain" id="PRO_5032995649" evidence="2">
    <location>
        <begin position="20"/>
        <end position="243"/>
    </location>
</feature>
<keyword evidence="2" id="KW-0732">Signal</keyword>
<feature type="signal peptide" evidence="2">
    <location>
        <begin position="1"/>
        <end position="19"/>
    </location>
</feature>
<evidence type="ECO:0000256" key="2">
    <source>
        <dbReference type="SAM" id="SignalP"/>
    </source>
</evidence>
<comment type="caution">
    <text evidence="3">The sequence shown here is derived from an EMBL/GenBank/DDBJ whole genome shotgun (WGS) entry which is preliminary data.</text>
</comment>
<organism evidence="3 4">
    <name type="scientific">Rotaria sordida</name>
    <dbReference type="NCBI Taxonomy" id="392033"/>
    <lineage>
        <taxon>Eukaryota</taxon>
        <taxon>Metazoa</taxon>
        <taxon>Spiralia</taxon>
        <taxon>Gnathifera</taxon>
        <taxon>Rotifera</taxon>
        <taxon>Eurotatoria</taxon>
        <taxon>Bdelloidea</taxon>
        <taxon>Philodinida</taxon>
        <taxon>Philodinidae</taxon>
        <taxon>Rotaria</taxon>
    </lineage>
</organism>
<gene>
    <name evidence="3" type="ORF">RFH988_LOCUS12657</name>
</gene>
<evidence type="ECO:0000313" key="4">
    <source>
        <dbReference type="Proteomes" id="UP000663882"/>
    </source>
</evidence>
<evidence type="ECO:0000313" key="3">
    <source>
        <dbReference type="EMBL" id="CAF0971568.1"/>
    </source>
</evidence>